<dbReference type="GO" id="GO:0004013">
    <property type="term" value="F:adenosylhomocysteinase activity"/>
    <property type="evidence" value="ECO:0007669"/>
    <property type="project" value="TreeGrafter"/>
</dbReference>
<evidence type="ECO:0000313" key="7">
    <source>
        <dbReference type="Proteomes" id="UP000029264"/>
    </source>
</evidence>
<accession>A0A094JA56</accession>
<dbReference type="Gene3D" id="3.40.50.720">
    <property type="entry name" value="NAD(P)-binding Rossmann-like Domain"/>
    <property type="match status" value="1"/>
</dbReference>
<dbReference type="Proteomes" id="UP000029264">
    <property type="component" value="Unassembled WGS sequence"/>
</dbReference>
<dbReference type="eggNOG" id="COG0499">
    <property type="taxonomic scope" value="Bacteria"/>
</dbReference>
<dbReference type="PANTHER" id="PTHR23420:SF0">
    <property type="entry name" value="ADENOSYLHOMOCYSTEINASE"/>
    <property type="match status" value="1"/>
</dbReference>
<evidence type="ECO:0000313" key="6">
    <source>
        <dbReference type="EMBL" id="KFZ36795.1"/>
    </source>
</evidence>
<dbReference type="EMBL" id="JPEO01000012">
    <property type="protein sequence ID" value="KFZ36795.1"/>
    <property type="molecule type" value="Genomic_DNA"/>
</dbReference>
<dbReference type="InterPro" id="IPR036291">
    <property type="entry name" value="NAD(P)-bd_dom_sf"/>
</dbReference>
<evidence type="ECO:0000256" key="4">
    <source>
        <dbReference type="ARBA" id="ARBA00023027"/>
    </source>
</evidence>
<evidence type="ECO:0000256" key="2">
    <source>
        <dbReference type="ARBA" id="ARBA00007122"/>
    </source>
</evidence>
<keyword evidence="3" id="KW-0554">One-carbon metabolism</keyword>
<dbReference type="InterPro" id="IPR000043">
    <property type="entry name" value="Adenosylhomocysteinase-like"/>
</dbReference>
<dbReference type="Pfam" id="PF05221">
    <property type="entry name" value="AdoHcyase"/>
    <property type="match status" value="1"/>
</dbReference>
<dbReference type="SUPFAM" id="SSF52283">
    <property type="entry name" value="Formate/glycerate dehydrogenase catalytic domain-like"/>
    <property type="match status" value="1"/>
</dbReference>
<dbReference type="AlphaFoldDB" id="A0A094JA56"/>
<gene>
    <name evidence="6" type="ORF">HR45_14345</name>
</gene>
<sequence length="368" mass="39548">MYQDFAAELAWATLHMPRTRAAVAALPDLTGIKLACNMHLDLKMAPLVAGLLDKGAEVFLTTCNPTTVQDDVVAYLVEKGAKAHAWRDMSDADWSDSFDKALAWNPTHLCEMGADLTTRLHQSETGPNIIAGLEATGSGINRLGGVEPRYPIFNWDDLPVKEGLHNRHMVGLTAWHTFFQTTHLTLHEKKVIVIGYGLVGQGVAASAKAYGGQVEIAELNPARALQAKYDGWPVVDLAEAVKHADVIATATGAYGVLSAQHLDNMKDGAFILNVGHVSQEIDVPYLKANASHSLPMPYVDAYTLADKTLYLLADGSMFNLTAGYGDSLNAFDVTLAVMASGIGHIVGEGAGHENGLYLLPESAWMKAL</sequence>
<name>A0A094JA56_9GAMM</name>
<dbReference type="RefSeq" id="WP_037444068.1">
    <property type="nucleotide sequence ID" value="NZ_JPEO01000012.1"/>
</dbReference>
<dbReference type="GO" id="GO:0006730">
    <property type="term" value="P:one-carbon metabolic process"/>
    <property type="evidence" value="ECO:0007669"/>
    <property type="project" value="UniProtKB-KW"/>
</dbReference>
<protein>
    <submittedName>
        <fullName evidence="6">Adenosylhomocysteinase</fullName>
    </submittedName>
</protein>
<comment type="similarity">
    <text evidence="2">Belongs to the adenosylhomocysteinase family.</text>
</comment>
<dbReference type="PANTHER" id="PTHR23420">
    <property type="entry name" value="ADENOSYLHOMOCYSTEINASE"/>
    <property type="match status" value="1"/>
</dbReference>
<comment type="cofactor">
    <cofactor evidence="1">
        <name>NAD(+)</name>
        <dbReference type="ChEBI" id="CHEBI:57540"/>
    </cofactor>
</comment>
<dbReference type="Gene3D" id="3.40.50.1480">
    <property type="entry name" value="Adenosylhomocysteinase-like"/>
    <property type="match status" value="1"/>
</dbReference>
<dbReference type="InterPro" id="IPR042172">
    <property type="entry name" value="Adenosylhomocyst_ase-like_sf"/>
</dbReference>
<reference evidence="6 7" key="1">
    <citation type="submission" date="2014-06" db="EMBL/GenBank/DDBJ databases">
        <title>Shewanella sp. YQH10.</title>
        <authorList>
            <person name="Liu Y."/>
            <person name="Zeng R."/>
        </authorList>
    </citation>
    <scope>NUCLEOTIDE SEQUENCE [LARGE SCALE GENOMIC DNA]</scope>
    <source>
        <strain evidence="6 7">YQH10</strain>
    </source>
</reference>
<comment type="caution">
    <text evidence="6">The sequence shown here is derived from an EMBL/GenBank/DDBJ whole genome shotgun (WGS) entry which is preliminary data.</text>
</comment>
<proteinExistence type="inferred from homology"/>
<dbReference type="GO" id="GO:0005829">
    <property type="term" value="C:cytosol"/>
    <property type="evidence" value="ECO:0007669"/>
    <property type="project" value="TreeGrafter"/>
</dbReference>
<dbReference type="GO" id="GO:0033353">
    <property type="term" value="P:S-adenosylmethionine cycle"/>
    <property type="evidence" value="ECO:0007669"/>
    <property type="project" value="TreeGrafter"/>
</dbReference>
<dbReference type="SUPFAM" id="SSF51735">
    <property type="entry name" value="NAD(P)-binding Rossmann-fold domains"/>
    <property type="match status" value="1"/>
</dbReference>
<feature type="domain" description="S-adenosyl-L-homocysteine hydrolase NAD binding" evidence="5">
    <location>
        <begin position="166"/>
        <end position="325"/>
    </location>
</feature>
<dbReference type="Pfam" id="PF00670">
    <property type="entry name" value="AdoHcyase_NAD"/>
    <property type="match status" value="1"/>
</dbReference>
<evidence type="ECO:0000259" key="5">
    <source>
        <dbReference type="SMART" id="SM00997"/>
    </source>
</evidence>
<dbReference type="InterPro" id="IPR015878">
    <property type="entry name" value="Ado_hCys_hydrolase_NAD-bd"/>
</dbReference>
<dbReference type="SMART" id="SM00996">
    <property type="entry name" value="AdoHcyase"/>
    <property type="match status" value="1"/>
</dbReference>
<organism evidence="6 7">
    <name type="scientific">Shewanella mangrovi</name>
    <dbReference type="NCBI Taxonomy" id="1515746"/>
    <lineage>
        <taxon>Bacteria</taxon>
        <taxon>Pseudomonadati</taxon>
        <taxon>Pseudomonadota</taxon>
        <taxon>Gammaproteobacteria</taxon>
        <taxon>Alteromonadales</taxon>
        <taxon>Shewanellaceae</taxon>
        <taxon>Shewanella</taxon>
    </lineage>
</organism>
<keyword evidence="4" id="KW-0520">NAD</keyword>
<dbReference type="SMART" id="SM00997">
    <property type="entry name" value="AdoHcyase_NAD"/>
    <property type="match status" value="1"/>
</dbReference>
<evidence type="ECO:0000256" key="3">
    <source>
        <dbReference type="ARBA" id="ARBA00022563"/>
    </source>
</evidence>
<dbReference type="OrthoDB" id="9802717at2"/>
<keyword evidence="7" id="KW-1185">Reference proteome</keyword>
<evidence type="ECO:0000256" key="1">
    <source>
        <dbReference type="ARBA" id="ARBA00001911"/>
    </source>
</evidence>
<dbReference type="STRING" id="1515746.HR45_14345"/>